<feature type="domain" description="C2HC/C3H-type" evidence="7">
    <location>
        <begin position="411"/>
        <end position="440"/>
    </location>
</feature>
<evidence type="ECO:0000256" key="4">
    <source>
        <dbReference type="ARBA" id="ARBA00022833"/>
    </source>
</evidence>
<reference evidence="8" key="1">
    <citation type="submission" date="2021-12" db="EMBL/GenBank/DDBJ databases">
        <title>Prjna785345.</title>
        <authorList>
            <person name="Rujirawat T."/>
            <person name="Krajaejun T."/>
        </authorList>
    </citation>
    <scope>NUCLEOTIDE SEQUENCE</scope>
    <source>
        <strain evidence="8">Pi057C3</strain>
    </source>
</reference>
<dbReference type="Pfam" id="PF13913">
    <property type="entry name" value="zf-C2HC_2"/>
    <property type="match status" value="2"/>
</dbReference>
<proteinExistence type="predicted"/>
<keyword evidence="1" id="KW-0479">Metal-binding</keyword>
<keyword evidence="4" id="KW-0862">Zinc</keyword>
<comment type="caution">
    <text evidence="8">The sequence shown here is derived from an EMBL/GenBank/DDBJ whole genome shotgun (WGS) entry which is preliminary data.</text>
</comment>
<feature type="region of interest" description="Disordered" evidence="6">
    <location>
        <begin position="507"/>
        <end position="527"/>
    </location>
</feature>
<feature type="region of interest" description="Disordered" evidence="6">
    <location>
        <begin position="1"/>
        <end position="408"/>
    </location>
</feature>
<dbReference type="InterPro" id="IPR049899">
    <property type="entry name" value="Znf_C2HC_C3H"/>
</dbReference>
<keyword evidence="9" id="KW-1185">Reference proteome</keyword>
<feature type="region of interest" description="Disordered" evidence="6">
    <location>
        <begin position="458"/>
        <end position="479"/>
    </location>
</feature>
<evidence type="ECO:0000259" key="7">
    <source>
        <dbReference type="PROSITE" id="PS52027"/>
    </source>
</evidence>
<dbReference type="PROSITE" id="PS52027">
    <property type="entry name" value="ZF_C2HC_C3H"/>
    <property type="match status" value="2"/>
</dbReference>
<accession>A0AAD5M7R5</accession>
<organism evidence="8 9">
    <name type="scientific">Pythium insidiosum</name>
    <name type="common">Pythiosis disease agent</name>
    <dbReference type="NCBI Taxonomy" id="114742"/>
    <lineage>
        <taxon>Eukaryota</taxon>
        <taxon>Sar</taxon>
        <taxon>Stramenopiles</taxon>
        <taxon>Oomycota</taxon>
        <taxon>Peronosporomycetes</taxon>
        <taxon>Pythiales</taxon>
        <taxon>Pythiaceae</taxon>
        <taxon>Pythium</taxon>
    </lineage>
</organism>
<feature type="compositionally biased region" description="Low complexity" evidence="6">
    <location>
        <begin position="241"/>
        <end position="254"/>
    </location>
</feature>
<feature type="compositionally biased region" description="Low complexity" evidence="6">
    <location>
        <begin position="560"/>
        <end position="586"/>
    </location>
</feature>
<name>A0AAD5M7R5_PYTIN</name>
<feature type="compositionally biased region" description="Basic and acidic residues" evidence="6">
    <location>
        <begin position="9"/>
        <end position="45"/>
    </location>
</feature>
<dbReference type="InterPro" id="IPR026319">
    <property type="entry name" value="ZC2HC1A/B-like"/>
</dbReference>
<dbReference type="Proteomes" id="UP001209570">
    <property type="component" value="Unassembled WGS sequence"/>
</dbReference>
<feature type="compositionally biased region" description="Low complexity" evidence="6">
    <location>
        <begin position="462"/>
        <end position="474"/>
    </location>
</feature>
<evidence type="ECO:0000256" key="5">
    <source>
        <dbReference type="PROSITE-ProRule" id="PRU01371"/>
    </source>
</evidence>
<feature type="compositionally biased region" description="Basic and acidic residues" evidence="6">
    <location>
        <begin position="121"/>
        <end position="132"/>
    </location>
</feature>
<feature type="compositionally biased region" description="Basic and acidic residues" evidence="6">
    <location>
        <begin position="162"/>
        <end position="184"/>
    </location>
</feature>
<evidence type="ECO:0000313" key="8">
    <source>
        <dbReference type="EMBL" id="KAJ0397645.1"/>
    </source>
</evidence>
<feature type="compositionally biased region" description="Low complexity" evidence="6">
    <location>
        <begin position="334"/>
        <end position="345"/>
    </location>
</feature>
<evidence type="ECO:0000256" key="3">
    <source>
        <dbReference type="ARBA" id="ARBA00022771"/>
    </source>
</evidence>
<keyword evidence="2" id="KW-0677">Repeat</keyword>
<evidence type="ECO:0000256" key="1">
    <source>
        <dbReference type="ARBA" id="ARBA00022723"/>
    </source>
</evidence>
<feature type="region of interest" description="Disordered" evidence="6">
    <location>
        <begin position="545"/>
        <end position="594"/>
    </location>
</feature>
<feature type="domain" description="C2HC/C3H-type" evidence="7">
    <location>
        <begin position="527"/>
        <end position="556"/>
    </location>
</feature>
<dbReference type="AlphaFoldDB" id="A0AAD5M7R5"/>
<sequence length="594" mass="64836">MQAAVNTRLRCDPTDYARKQQEKKERAKELREQRQRGVFSDDHTFTPKVNPRAKGATPSSREEDERPAMQQPSGNSFDDIPIRPSKALLASRKEILSPEDGAAAVRKSSVAGNGRRPNNNRSDDGFGDHESDSLDTLSRKFPNRPAAREPEHLSPPRSTMEPQHDSLHREVKRATGRDLDDVPIKKPQSNAARAHTGPCLRNSSCGCPQCAGGGVSSRPEPPIRRREMRAEPADDPYAKPSAATGSRSARAAQSEIENSLTLLKSKMSRRKARSAPTNQAPLYLEKTEPSMHSARQSCESFGYASSSSSSSRRFAPEEPTAPQRSNTRGSQPPADRSGGAAAGASRRSDAGDRMNASASRRLPRHQEEAEDEEEEPAAPPARRGSVPLPVATRPQASADPNPEEYDDGDVEMRECANCNRRFNVVSLEKHQKICEKVFSGHRKVFDMTAKRLEGTEAEKYAKQAPKKGGAAAKRAVPEEQPIKAKAVDWKQQSNAFREAMRANREVTKAIKEGRPPPPMAPSAPDPSLIPCDFCGRRFNEKAAERHIPFCKEKSQRDNVSKGPGKKPGAAAASSGAAARSSAAAPSRAPPPRKR</sequence>
<evidence type="ECO:0000313" key="9">
    <source>
        <dbReference type="Proteomes" id="UP001209570"/>
    </source>
</evidence>
<feature type="compositionally biased region" description="Basic and acidic residues" evidence="6">
    <location>
        <begin position="545"/>
        <end position="559"/>
    </location>
</feature>
<dbReference type="PANTHER" id="PTHR13555">
    <property type="entry name" value="C2H2 ZINC FINGER CGI-62-RELATED"/>
    <property type="match status" value="1"/>
</dbReference>
<dbReference type="EMBL" id="JAKCXM010000243">
    <property type="protein sequence ID" value="KAJ0397645.1"/>
    <property type="molecule type" value="Genomic_DNA"/>
</dbReference>
<evidence type="ECO:0000256" key="6">
    <source>
        <dbReference type="SAM" id="MobiDB-lite"/>
    </source>
</evidence>
<protein>
    <recommendedName>
        <fullName evidence="7">C2HC/C3H-type domain-containing protein</fullName>
    </recommendedName>
</protein>
<keyword evidence="3 5" id="KW-0863">Zinc-finger</keyword>
<gene>
    <name evidence="8" type="ORF">P43SY_000169</name>
</gene>
<feature type="compositionally biased region" description="Basic and acidic residues" evidence="6">
    <location>
        <begin position="221"/>
        <end position="232"/>
    </location>
</feature>
<feature type="compositionally biased region" description="Pro residues" evidence="6">
    <location>
        <begin position="515"/>
        <end position="524"/>
    </location>
</feature>
<dbReference type="GO" id="GO:0008270">
    <property type="term" value="F:zinc ion binding"/>
    <property type="evidence" value="ECO:0007669"/>
    <property type="project" value="UniProtKB-KW"/>
</dbReference>
<evidence type="ECO:0000256" key="2">
    <source>
        <dbReference type="ARBA" id="ARBA00022737"/>
    </source>
</evidence>